<gene>
    <name evidence="1" type="ORF">COLSTE_00842</name>
</gene>
<sequence length="165" mass="17821">MGALALTSVPAAFAATQGPGGQAPADENLVTGIKSPENATINLFDYWIIAEDTPDNNDPSNWRDVGINQGHELRFSDAGRYERPTSNSINAWTGTSGKPYFGIVQPTLGQDGYPVLKAGNIYQSKGGFTTEEQSLAYLFNDASVPGKRTHRDEGPRAVQQRLLHV</sequence>
<keyword evidence="2" id="KW-1185">Reference proteome</keyword>
<dbReference type="Proteomes" id="UP000003560">
    <property type="component" value="Unassembled WGS sequence"/>
</dbReference>
<dbReference type="HOGENOM" id="CLU_1608046_0_0_11"/>
<dbReference type="AlphaFoldDB" id="B6G9V1"/>
<evidence type="ECO:0000313" key="1">
    <source>
        <dbReference type="EMBL" id="EEA90938.1"/>
    </source>
</evidence>
<reference evidence="1 2" key="1">
    <citation type="submission" date="2008-10" db="EMBL/GenBank/DDBJ databases">
        <title>Draft genome sequence of Collinsella stercoris (DSM 13279).</title>
        <authorList>
            <person name="Sudarsanam P."/>
            <person name="Ley R."/>
            <person name="Guruge J."/>
            <person name="Turnbaugh P.J."/>
            <person name="Mahowald M."/>
            <person name="Liep D."/>
            <person name="Gordon J."/>
        </authorList>
    </citation>
    <scope>NUCLEOTIDE SEQUENCE [LARGE SCALE GENOMIC DNA]</scope>
    <source>
        <strain evidence="1 2">DSM 13279</strain>
    </source>
</reference>
<dbReference type="STRING" id="445975.COLSTE_00842"/>
<accession>B6G9V1</accession>
<protein>
    <submittedName>
        <fullName evidence="1">Uncharacterized protein</fullName>
    </submittedName>
</protein>
<comment type="caution">
    <text evidence="1">The sequence shown here is derived from an EMBL/GenBank/DDBJ whole genome shotgun (WGS) entry which is preliminary data.</text>
</comment>
<reference evidence="1 2" key="2">
    <citation type="submission" date="2008-10" db="EMBL/GenBank/DDBJ databases">
        <authorList>
            <person name="Fulton L."/>
            <person name="Clifton S."/>
            <person name="Fulton B."/>
            <person name="Xu J."/>
            <person name="Minx P."/>
            <person name="Pepin K.H."/>
            <person name="Johnson M."/>
            <person name="Thiruvilangam P."/>
            <person name="Bhonagiri V."/>
            <person name="Nash W.E."/>
            <person name="Mardis E.R."/>
            <person name="Wilson R.K."/>
        </authorList>
    </citation>
    <scope>NUCLEOTIDE SEQUENCE [LARGE SCALE GENOMIC DNA]</scope>
    <source>
        <strain evidence="1 2">DSM 13279</strain>
    </source>
</reference>
<dbReference type="EMBL" id="ABXJ01000052">
    <property type="protein sequence ID" value="EEA90938.1"/>
    <property type="molecule type" value="Genomic_DNA"/>
</dbReference>
<evidence type="ECO:0000313" key="2">
    <source>
        <dbReference type="Proteomes" id="UP000003560"/>
    </source>
</evidence>
<proteinExistence type="predicted"/>
<name>B6G9V1_9ACTN</name>
<organism evidence="1 2">
    <name type="scientific">Collinsella stercoris DSM 13279</name>
    <dbReference type="NCBI Taxonomy" id="445975"/>
    <lineage>
        <taxon>Bacteria</taxon>
        <taxon>Bacillati</taxon>
        <taxon>Actinomycetota</taxon>
        <taxon>Coriobacteriia</taxon>
        <taxon>Coriobacteriales</taxon>
        <taxon>Coriobacteriaceae</taxon>
        <taxon>Collinsella</taxon>
    </lineage>
</organism>